<dbReference type="SUPFAM" id="SSF50978">
    <property type="entry name" value="WD40 repeat-like"/>
    <property type="match status" value="1"/>
</dbReference>
<dbReference type="GO" id="GO:0008270">
    <property type="term" value="F:zinc ion binding"/>
    <property type="evidence" value="ECO:0007669"/>
    <property type="project" value="UniProtKB-KW"/>
</dbReference>
<evidence type="ECO:0000256" key="1">
    <source>
        <dbReference type="ARBA" id="ARBA00009422"/>
    </source>
</evidence>
<gene>
    <name evidence="6" type="ORF">TTHERM_00716100</name>
</gene>
<evidence type="ECO:0000256" key="3">
    <source>
        <dbReference type="PROSITE-ProRule" id="PRU00221"/>
    </source>
</evidence>
<dbReference type="Pfam" id="PF12816">
    <property type="entry name" value="TPR_Vps8"/>
    <property type="match status" value="1"/>
</dbReference>
<dbReference type="RefSeq" id="XP_001031967.2">
    <property type="nucleotide sequence ID" value="XM_001031967.2"/>
</dbReference>
<dbReference type="PROSITE" id="PS50089">
    <property type="entry name" value="ZF_RING_2"/>
    <property type="match status" value="1"/>
</dbReference>
<dbReference type="GeneID" id="7845558"/>
<dbReference type="PROSITE" id="PS50082">
    <property type="entry name" value="WD_REPEATS_2"/>
    <property type="match status" value="1"/>
</dbReference>
<dbReference type="Proteomes" id="UP000009168">
    <property type="component" value="Unassembled WGS sequence"/>
</dbReference>
<protein>
    <submittedName>
        <fullName evidence="6">Corvet complex core vacuolar protein</fullName>
    </submittedName>
</protein>
<dbReference type="eggNOG" id="ENOG502SNPV">
    <property type="taxonomic scope" value="Eukaryota"/>
</dbReference>
<keyword evidence="2" id="KW-0862">Zinc</keyword>
<proteinExistence type="inferred from homology"/>
<reference evidence="7" key="1">
    <citation type="journal article" date="2006" name="PLoS Biol.">
        <title>Macronuclear genome sequence of the ciliate Tetrahymena thermophila, a model eukaryote.</title>
        <authorList>
            <person name="Eisen J.A."/>
            <person name="Coyne R.S."/>
            <person name="Wu M."/>
            <person name="Wu D."/>
            <person name="Thiagarajan M."/>
            <person name="Wortman J.R."/>
            <person name="Badger J.H."/>
            <person name="Ren Q."/>
            <person name="Amedeo P."/>
            <person name="Jones K.M."/>
            <person name="Tallon L.J."/>
            <person name="Delcher A.L."/>
            <person name="Salzberg S.L."/>
            <person name="Silva J.C."/>
            <person name="Haas B.J."/>
            <person name="Majoros W.H."/>
            <person name="Farzad M."/>
            <person name="Carlton J.M."/>
            <person name="Smith R.K. Jr."/>
            <person name="Garg J."/>
            <person name="Pearlman R.E."/>
            <person name="Karrer K.M."/>
            <person name="Sun L."/>
            <person name="Manning G."/>
            <person name="Elde N.C."/>
            <person name="Turkewitz A.P."/>
            <person name="Asai D.J."/>
            <person name="Wilkes D.E."/>
            <person name="Wang Y."/>
            <person name="Cai H."/>
            <person name="Collins K."/>
            <person name="Stewart B.A."/>
            <person name="Lee S.R."/>
            <person name="Wilamowska K."/>
            <person name="Weinberg Z."/>
            <person name="Ruzzo W.L."/>
            <person name="Wloga D."/>
            <person name="Gaertig J."/>
            <person name="Frankel J."/>
            <person name="Tsao C.-C."/>
            <person name="Gorovsky M.A."/>
            <person name="Keeling P.J."/>
            <person name="Waller R.F."/>
            <person name="Patron N.J."/>
            <person name="Cherry J.M."/>
            <person name="Stover N.A."/>
            <person name="Krieger C.J."/>
            <person name="del Toro C."/>
            <person name="Ryder H.F."/>
            <person name="Williamson S.C."/>
            <person name="Barbeau R.A."/>
            <person name="Hamilton E.P."/>
            <person name="Orias E."/>
        </authorList>
    </citation>
    <scope>NUCLEOTIDE SEQUENCE [LARGE SCALE GENOMIC DNA]</scope>
    <source>
        <strain evidence="7">SB210</strain>
    </source>
</reference>
<keyword evidence="7" id="KW-1185">Reference proteome</keyword>
<evidence type="ECO:0000256" key="4">
    <source>
        <dbReference type="SAM" id="MobiDB-lite"/>
    </source>
</evidence>
<dbReference type="STRING" id="312017.I7M654"/>
<evidence type="ECO:0000259" key="5">
    <source>
        <dbReference type="PROSITE" id="PS50089"/>
    </source>
</evidence>
<dbReference type="InterPro" id="IPR015943">
    <property type="entry name" value="WD40/YVTN_repeat-like_dom_sf"/>
</dbReference>
<name>I7M654_TETTS</name>
<evidence type="ECO:0000256" key="2">
    <source>
        <dbReference type="PROSITE-ProRule" id="PRU00175"/>
    </source>
</evidence>
<dbReference type="PANTHER" id="PTHR12616">
    <property type="entry name" value="VACUOLAR PROTEIN SORTING VPS41"/>
    <property type="match status" value="1"/>
</dbReference>
<dbReference type="InterPro" id="IPR001841">
    <property type="entry name" value="Znf_RING"/>
</dbReference>
<organism evidence="6 7">
    <name type="scientific">Tetrahymena thermophila (strain SB210)</name>
    <dbReference type="NCBI Taxonomy" id="312017"/>
    <lineage>
        <taxon>Eukaryota</taxon>
        <taxon>Sar</taxon>
        <taxon>Alveolata</taxon>
        <taxon>Ciliophora</taxon>
        <taxon>Intramacronucleata</taxon>
        <taxon>Oligohymenophorea</taxon>
        <taxon>Hymenostomatida</taxon>
        <taxon>Tetrahymenina</taxon>
        <taxon>Tetrahymenidae</taxon>
        <taxon>Tetrahymena</taxon>
    </lineage>
</organism>
<dbReference type="OrthoDB" id="289913at2759"/>
<dbReference type="InterPro" id="IPR036322">
    <property type="entry name" value="WD40_repeat_dom_sf"/>
</dbReference>
<dbReference type="SMART" id="SM00320">
    <property type="entry name" value="WD40"/>
    <property type="match status" value="2"/>
</dbReference>
<accession>I7M654</accession>
<dbReference type="EMBL" id="GG662447">
    <property type="protein sequence ID" value="EAR84304.2"/>
    <property type="molecule type" value="Genomic_DNA"/>
</dbReference>
<dbReference type="InterPro" id="IPR045111">
    <property type="entry name" value="Vps41/Vps8"/>
</dbReference>
<keyword evidence="2" id="KW-0863">Zinc-finger</keyword>
<feature type="domain" description="RING-type" evidence="5">
    <location>
        <begin position="1327"/>
        <end position="1363"/>
    </location>
</feature>
<feature type="region of interest" description="Disordered" evidence="4">
    <location>
        <begin position="101"/>
        <end position="122"/>
    </location>
</feature>
<dbReference type="GO" id="GO:0034058">
    <property type="term" value="P:endosomal vesicle fusion"/>
    <property type="evidence" value="ECO:0007669"/>
    <property type="project" value="TreeGrafter"/>
</dbReference>
<comment type="similarity">
    <text evidence="1">Belongs to the VPS8 family.</text>
</comment>
<evidence type="ECO:0000313" key="6">
    <source>
        <dbReference type="EMBL" id="EAR84304.2"/>
    </source>
</evidence>
<dbReference type="InterPro" id="IPR001680">
    <property type="entry name" value="WD40_rpt"/>
</dbReference>
<dbReference type="GO" id="GO:0006623">
    <property type="term" value="P:protein targeting to vacuole"/>
    <property type="evidence" value="ECO:0007669"/>
    <property type="project" value="InterPro"/>
</dbReference>
<dbReference type="PANTHER" id="PTHR12616:SF8">
    <property type="entry name" value="VACUOLAR PROTEIN SORTING-ASSOCIATED PROTEIN 8 HOMOLOG"/>
    <property type="match status" value="1"/>
</dbReference>
<keyword evidence="2" id="KW-0479">Metal-binding</keyword>
<feature type="compositionally biased region" description="Polar residues" evidence="4">
    <location>
        <begin position="112"/>
        <end position="122"/>
    </location>
</feature>
<dbReference type="Pfam" id="PF23410">
    <property type="entry name" value="Beta-prop_VPS8"/>
    <property type="match status" value="1"/>
</dbReference>
<dbReference type="GO" id="GO:0005770">
    <property type="term" value="C:late endosome"/>
    <property type="evidence" value="ECO:0007669"/>
    <property type="project" value="TreeGrafter"/>
</dbReference>
<dbReference type="KEGG" id="tet:TTHERM_00716100"/>
<sequence>MFEEEQEQDRELVHQILCEVLGENYMNEPYDDGDDSSMKSSVDIQALIEEQSISSNSLLSGREGKVGGIQSNKNGFEQGEVENILRVIDKNEKNKLNSQELAWESDQDEDNSSQALDNSQILKDQTNDDMFDEVGRQELNDLIISAQDVQKADRKYPQIFTQIQEQNFVQGDNISFYLHNLVFKFSQKHPQFLFTCFQIYQENNCLERLLLGCQDGSFVVLDANPNSGQENYTFFKLNQQVHGAISCIDVSYNGNFVATGFVDGTLGYWDISKKQCVKIISNLFDSTILQVKFLNAEQLIASDNSGNIMITKIKKNLFAYNNENKVLIQNSSSPFYQIKLRRAIFNQQGQQKACLLAALVSVEFILIVMIEPQVVNITRIDNEQNNKMIYFSWTPIIQNTPPQFAISCDTLIKFYQIDSIKEDTSQKIIKKISFQSYFYSEKEILFMEFLNENLIFYLDPNNLISIIAVNKFRTSDTFQVIPQNTLVDKYILKHEEIKEAIVYRDFLKSEVYYHMFVKANNELIRSCYANSVNVYNQTIYILDSRNIVNAQLQFWESYINKLIEKSDWIQALFKLIQIFEGKDLLYSHLSSQKLQRQKQIQRFVESISRRYIEEVASILSEQNSEELWIMRISTLTEFLLHLEFYDFIFEDLLIMFENIAADQYFMKILEPFILRGQIKAVPALAFRKILNYFFTQAKDKIHLVKKLIVNLDLEKMDIDNMIRICNEKKLFSMLAYLYPKNNLDFKTPALVCYANYLQGQKLDTKTAYFCLWYLRYTLQGYQFPNDFLDFKSQTAAVIQLVQWIFVKETLQELIKIDCFFMFEIILLFFEKPCSTIIEQNNNELYKLLEIDNKIKTRKQINEKEIDLLEATPPVHSLMIQLVQECVQQNNVDEIQCFHHLILEVSYRDFEVSHTMAIECAKFFFESPDSSFYRSKKHMSIDYKSERLIKLLSTYESQINTKGKIEKLIQKARYSPFIEVCAFLCFINQDYQECIDLYLLSPKKHINLKIFPFLETLFEELNKNKDNQKIKVLLQYIFTSKLKDLVRLDSEKTKEFIEKFTTAGEADQAIEQLSQFPELQFKLLDKIIQSKRNKQQDIPEHLLVLQLELVAKLNPARVLFELKSFDYPLDESLKISLKYGILDATAYLYERSGDITKSINLYFEVFKGKLNQLITYPDVNENKLTHLTQFIKPCLEICISHNKKGDKESEENWFLVVDNIINIQKKTVAEFQFDKRIIINFFSNVINEVVEKMVNFVKFNSFIENLLLILQIYTLKDMKSTFQRLLHDFSFEFSVLNSSISILKLNCNKQQQQILQFYSQGYSIQKQCCSCQEIIGPQDVYILFNCKHTSHQKCSFNQTYCPVCVENPEFLWIQNIFKLKVYKGSSKEQILQQERVSTGKQENLAVLKKKNIFKQLNELDQKKKDLQETQYKSIFEEVTDLY</sequence>
<evidence type="ECO:0000313" key="7">
    <source>
        <dbReference type="Proteomes" id="UP000009168"/>
    </source>
</evidence>
<dbReference type="Gene3D" id="2.130.10.10">
    <property type="entry name" value="YVTN repeat-like/Quinoprotein amine dehydrogenase"/>
    <property type="match status" value="1"/>
</dbReference>
<dbReference type="InParanoid" id="I7M654"/>
<dbReference type="GO" id="GO:0030897">
    <property type="term" value="C:HOPS complex"/>
    <property type="evidence" value="ECO:0007669"/>
    <property type="project" value="TreeGrafter"/>
</dbReference>
<keyword evidence="3" id="KW-0853">WD repeat</keyword>
<dbReference type="InterPro" id="IPR025941">
    <property type="entry name" value="Vps8_central_dom"/>
</dbReference>
<feature type="repeat" description="WD" evidence="3">
    <location>
        <begin position="245"/>
        <end position="279"/>
    </location>
</feature>